<dbReference type="Gene3D" id="3.40.50.1820">
    <property type="entry name" value="alpha/beta hydrolase"/>
    <property type="match status" value="1"/>
</dbReference>
<evidence type="ECO:0000259" key="4">
    <source>
        <dbReference type="Pfam" id="PF07859"/>
    </source>
</evidence>
<evidence type="ECO:0000256" key="1">
    <source>
        <dbReference type="ARBA" id="ARBA00010515"/>
    </source>
</evidence>
<dbReference type="PANTHER" id="PTHR48081:SF30">
    <property type="entry name" value="ACETYL-HYDROLASE LIPR-RELATED"/>
    <property type="match status" value="1"/>
</dbReference>
<protein>
    <submittedName>
        <fullName evidence="5">Alpha/beta hydrolase fold domain-containing protein</fullName>
    </submittedName>
</protein>
<evidence type="ECO:0000313" key="5">
    <source>
        <dbReference type="EMBL" id="MBD3941252.1"/>
    </source>
</evidence>
<dbReference type="RefSeq" id="WP_191170885.1">
    <property type="nucleotide sequence ID" value="NZ_JACXZS010000003.1"/>
</dbReference>
<dbReference type="PANTHER" id="PTHR48081">
    <property type="entry name" value="AB HYDROLASE SUPERFAMILY PROTEIN C4A8.06C"/>
    <property type="match status" value="1"/>
</dbReference>
<dbReference type="PROSITE" id="PS01173">
    <property type="entry name" value="LIPASE_GDXG_HIS"/>
    <property type="match status" value="1"/>
</dbReference>
<evidence type="ECO:0000256" key="2">
    <source>
        <dbReference type="ARBA" id="ARBA00022801"/>
    </source>
</evidence>
<reference evidence="5 6" key="1">
    <citation type="submission" date="2020-09" db="EMBL/GenBank/DDBJ databases">
        <title>Isolation and identification of active actinomycetes.</title>
        <authorList>
            <person name="Li X."/>
        </authorList>
    </citation>
    <scope>NUCLEOTIDE SEQUENCE [LARGE SCALE GENOMIC DNA]</scope>
    <source>
        <strain evidence="5 6">NEAU-LLC</strain>
    </source>
</reference>
<dbReference type="InterPro" id="IPR029058">
    <property type="entry name" value="AB_hydrolase_fold"/>
</dbReference>
<keyword evidence="6" id="KW-1185">Reference proteome</keyword>
<organism evidence="5 6">
    <name type="scientific">Microbacterium helvum</name>
    <dbReference type="NCBI Taxonomy" id="2773713"/>
    <lineage>
        <taxon>Bacteria</taxon>
        <taxon>Bacillati</taxon>
        <taxon>Actinomycetota</taxon>
        <taxon>Actinomycetes</taxon>
        <taxon>Micrococcales</taxon>
        <taxon>Microbacteriaceae</taxon>
        <taxon>Microbacterium</taxon>
    </lineage>
</organism>
<feature type="domain" description="Alpha/beta hydrolase fold-3" evidence="4">
    <location>
        <begin position="65"/>
        <end position="250"/>
    </location>
</feature>
<dbReference type="SUPFAM" id="SSF53474">
    <property type="entry name" value="alpha/beta-Hydrolases"/>
    <property type="match status" value="1"/>
</dbReference>
<dbReference type="EMBL" id="JACXZS010000003">
    <property type="protein sequence ID" value="MBD3941252.1"/>
    <property type="molecule type" value="Genomic_DNA"/>
</dbReference>
<name>A0ABR8NLD2_9MICO</name>
<comment type="similarity">
    <text evidence="1">Belongs to the 'GDXG' lipolytic enzyme family.</text>
</comment>
<dbReference type="InterPro" id="IPR002168">
    <property type="entry name" value="Lipase_GDXG_HIS_AS"/>
</dbReference>
<dbReference type="InterPro" id="IPR050300">
    <property type="entry name" value="GDXG_lipolytic_enzyme"/>
</dbReference>
<evidence type="ECO:0000256" key="3">
    <source>
        <dbReference type="PROSITE-ProRule" id="PRU10038"/>
    </source>
</evidence>
<proteinExistence type="inferred from homology"/>
<sequence>MTIDRDLDRTTPDANRRHWQAVAAGGEVPPWQELGAEPTGIVATRIDDPPGLWLQPAGGDTSAAVLAVHGGGFVGGSALTHARLFGHLALAAGVPVFAMDYGLVPEHVFPSQLEQTAHAYRWLRARVPRVALAGDSCGALLALGLALQAEDRDAAPRALFLMSPWTDLDAAGASYDHGTDPFFTRDVVRSLADAYLAGAYRHDLRTAPLDADLRDLPPTLVQAGGDEALLDDAVALARRLGLAGVDVRLDIGPASCTRSR</sequence>
<dbReference type="Pfam" id="PF07859">
    <property type="entry name" value="Abhydrolase_3"/>
    <property type="match status" value="1"/>
</dbReference>
<accession>A0ABR8NLD2</accession>
<dbReference type="InterPro" id="IPR033140">
    <property type="entry name" value="Lipase_GDXG_put_SER_AS"/>
</dbReference>
<feature type="active site" evidence="3">
    <location>
        <position position="136"/>
    </location>
</feature>
<dbReference type="InterPro" id="IPR013094">
    <property type="entry name" value="AB_hydrolase_3"/>
</dbReference>
<dbReference type="GO" id="GO:0016787">
    <property type="term" value="F:hydrolase activity"/>
    <property type="evidence" value="ECO:0007669"/>
    <property type="project" value="UniProtKB-KW"/>
</dbReference>
<keyword evidence="2 5" id="KW-0378">Hydrolase</keyword>
<dbReference type="PROSITE" id="PS01174">
    <property type="entry name" value="LIPASE_GDXG_SER"/>
    <property type="match status" value="1"/>
</dbReference>
<comment type="caution">
    <text evidence="5">The sequence shown here is derived from an EMBL/GenBank/DDBJ whole genome shotgun (WGS) entry which is preliminary data.</text>
</comment>
<dbReference type="Proteomes" id="UP000598426">
    <property type="component" value="Unassembled WGS sequence"/>
</dbReference>
<gene>
    <name evidence="5" type="ORF">IF188_06010</name>
</gene>
<evidence type="ECO:0000313" key="6">
    <source>
        <dbReference type="Proteomes" id="UP000598426"/>
    </source>
</evidence>